<dbReference type="STRING" id="1834516.BL253_23960"/>
<protein>
    <submittedName>
        <fullName evidence="1">DUF2470 domain-containing protein</fullName>
    </submittedName>
</protein>
<proteinExistence type="predicted"/>
<evidence type="ECO:0000313" key="2">
    <source>
        <dbReference type="Proteomes" id="UP000188929"/>
    </source>
</evidence>
<evidence type="ECO:0000313" key="1">
    <source>
        <dbReference type="EMBL" id="ONH26796.1"/>
    </source>
</evidence>
<dbReference type="OrthoDB" id="3216836at2"/>
<dbReference type="Proteomes" id="UP000188929">
    <property type="component" value="Unassembled WGS sequence"/>
</dbReference>
<dbReference type="EMBL" id="MOMC01000049">
    <property type="protein sequence ID" value="ONH26796.1"/>
    <property type="molecule type" value="Genomic_DNA"/>
</dbReference>
<name>A0A1V2I6X8_9ACTN</name>
<dbReference type="RefSeq" id="WP_076819416.1">
    <property type="nucleotide sequence ID" value="NZ_MOMC01000049.1"/>
</dbReference>
<accession>A0A1V2I6X8</accession>
<sequence>MPAEEPDEAMARDAVRARTVLAGARHALLTLLGPRVRGWTGLIDDGGEPVLLVGADSPPTRAAAAGSARRCRLDVPGASGERLVLAGQLRTVPGSAEQVARRIAGPGLTVEVPECGGSELAAVALSVDEVLLCLPSAAAPGARRGWLHRVHRAAGGVASGARSGALGQGAEPRWPSTASGRRIDLAAYALAEPDLIAAYAPDLVEHLNVAHGDQLRRIAVHGRPVAAPAPRPSRTAGALGSAAAAVDSMGSAAGAGGALGLGGVAGGSGEAEPAWTRRPADPTDLSAVAAVAVGDLDRTGLTLWQVGQDGADELRVTFRQPLTEPRSLGLELRRLLSDD</sequence>
<dbReference type="Gene3D" id="3.20.180.10">
    <property type="entry name" value="PNP-oxidase-like"/>
    <property type="match status" value="1"/>
</dbReference>
<gene>
    <name evidence="1" type="ORF">BL253_23960</name>
</gene>
<comment type="caution">
    <text evidence="1">The sequence shown here is derived from an EMBL/GenBank/DDBJ whole genome shotgun (WGS) entry which is preliminary data.</text>
</comment>
<reference evidence="2" key="1">
    <citation type="submission" date="2016-10" db="EMBL/GenBank/DDBJ databases">
        <title>Frankia sp. NRRL B-16386 Genome sequencing.</title>
        <authorList>
            <person name="Ghodhbane-Gtari F."/>
            <person name="Swanson E."/>
            <person name="Gueddou A."/>
            <person name="Hezbri K."/>
            <person name="Ktari K."/>
            <person name="Nouioui I."/>
            <person name="Morris K."/>
            <person name="Simpson S."/>
            <person name="Abebe-Akele F."/>
            <person name="Thomas K."/>
            <person name="Gtari M."/>
            <person name="Tisa L.S."/>
        </authorList>
    </citation>
    <scope>NUCLEOTIDE SEQUENCE [LARGE SCALE GENOMIC DNA]</scope>
    <source>
        <strain evidence="2">NRRL B-16386</strain>
    </source>
</reference>
<organism evidence="1 2">
    <name type="scientific">Pseudofrankia asymbiotica</name>
    <dbReference type="NCBI Taxonomy" id="1834516"/>
    <lineage>
        <taxon>Bacteria</taxon>
        <taxon>Bacillati</taxon>
        <taxon>Actinomycetota</taxon>
        <taxon>Actinomycetes</taxon>
        <taxon>Frankiales</taxon>
        <taxon>Frankiaceae</taxon>
        <taxon>Pseudofrankia</taxon>
    </lineage>
</organism>
<dbReference type="AlphaFoldDB" id="A0A1V2I6X8"/>
<keyword evidence="2" id="KW-1185">Reference proteome</keyword>
<dbReference type="InterPro" id="IPR037119">
    <property type="entry name" value="Haem_oxidase_HugZ-like_sf"/>
</dbReference>